<dbReference type="SUPFAM" id="SSF56436">
    <property type="entry name" value="C-type lectin-like"/>
    <property type="match status" value="1"/>
</dbReference>
<sequence>VVTLTWPFPWIVYTNKDKEPNIRRWKIPFCNNDRGHAASLIIFVSSHLRPLRYCGQHTPMAWIQLIVASVCLRTVYPNPYQETHFNRDAGFLHNSAEPEVTCPGRPCSVAACASVCAKNTSCMVFSHSPTKGTCVMAADVTSVADPSWNTYYKQDCPLTSGYAVYGDHLPNLCLKYVAEPYNYVTADNYCMTDGARLVRVKTLAIFDTVMQLLAASRRVDSDRVRVASRRVDSDSVRVASRRVDSDSVRVASRRVD</sequence>
<evidence type="ECO:0000313" key="1">
    <source>
        <dbReference type="EMBL" id="KAK7491189.1"/>
    </source>
</evidence>
<organism evidence="1 2">
    <name type="scientific">Batillaria attramentaria</name>
    <dbReference type="NCBI Taxonomy" id="370345"/>
    <lineage>
        <taxon>Eukaryota</taxon>
        <taxon>Metazoa</taxon>
        <taxon>Spiralia</taxon>
        <taxon>Lophotrochozoa</taxon>
        <taxon>Mollusca</taxon>
        <taxon>Gastropoda</taxon>
        <taxon>Caenogastropoda</taxon>
        <taxon>Sorbeoconcha</taxon>
        <taxon>Cerithioidea</taxon>
        <taxon>Batillariidae</taxon>
        <taxon>Batillaria</taxon>
    </lineage>
</organism>
<comment type="caution">
    <text evidence="1">The sequence shown here is derived from an EMBL/GenBank/DDBJ whole genome shotgun (WGS) entry which is preliminary data.</text>
</comment>
<dbReference type="EMBL" id="JACVVK020000118">
    <property type="protein sequence ID" value="KAK7491189.1"/>
    <property type="molecule type" value="Genomic_DNA"/>
</dbReference>
<gene>
    <name evidence="1" type="ORF">BaRGS_00017626</name>
</gene>
<evidence type="ECO:0000313" key="2">
    <source>
        <dbReference type="Proteomes" id="UP001519460"/>
    </source>
</evidence>
<accession>A0ABD0KVE1</accession>
<dbReference type="Proteomes" id="UP001519460">
    <property type="component" value="Unassembled WGS sequence"/>
</dbReference>
<dbReference type="AlphaFoldDB" id="A0ABD0KVE1"/>
<reference evidence="1 2" key="1">
    <citation type="journal article" date="2023" name="Sci. Data">
        <title>Genome assembly of the Korean intertidal mud-creeper Batillaria attramentaria.</title>
        <authorList>
            <person name="Patra A.K."/>
            <person name="Ho P.T."/>
            <person name="Jun S."/>
            <person name="Lee S.J."/>
            <person name="Kim Y."/>
            <person name="Won Y.J."/>
        </authorList>
    </citation>
    <scope>NUCLEOTIDE SEQUENCE [LARGE SCALE GENOMIC DNA]</scope>
    <source>
        <strain evidence="1">Wonlab-2016</strain>
    </source>
</reference>
<feature type="non-terminal residue" evidence="1">
    <location>
        <position position="1"/>
    </location>
</feature>
<feature type="non-terminal residue" evidence="1">
    <location>
        <position position="256"/>
    </location>
</feature>
<dbReference type="CDD" id="cd00037">
    <property type="entry name" value="CLECT"/>
    <property type="match status" value="1"/>
</dbReference>
<name>A0ABD0KVE1_9CAEN</name>
<evidence type="ECO:0008006" key="3">
    <source>
        <dbReference type="Google" id="ProtNLM"/>
    </source>
</evidence>
<proteinExistence type="predicted"/>
<dbReference type="InterPro" id="IPR016187">
    <property type="entry name" value="CTDL_fold"/>
</dbReference>
<keyword evidence="2" id="KW-1185">Reference proteome</keyword>
<protein>
    <recommendedName>
        <fullName evidence="3">Apple domain-containing protein</fullName>
    </recommendedName>
</protein>